<feature type="transmembrane region" description="Helical" evidence="2">
    <location>
        <begin position="12"/>
        <end position="32"/>
    </location>
</feature>
<keyword evidence="2" id="KW-0812">Transmembrane</keyword>
<feature type="domain" description="Polysaccharide biosynthesis protein CapD-like" evidence="3">
    <location>
        <begin position="298"/>
        <end position="579"/>
    </location>
</feature>
<organism evidence="4 5">
    <name type="scientific">Faecalibacter macacae</name>
    <dbReference type="NCBI Taxonomy" id="1859289"/>
    <lineage>
        <taxon>Bacteria</taxon>
        <taxon>Pseudomonadati</taxon>
        <taxon>Bacteroidota</taxon>
        <taxon>Flavobacteriia</taxon>
        <taxon>Flavobacteriales</taxon>
        <taxon>Weeksellaceae</taxon>
        <taxon>Faecalibacter</taxon>
    </lineage>
</organism>
<dbReference type="SUPFAM" id="SSF51735">
    <property type="entry name" value="NAD(P)-binding Rossmann-fold domains"/>
    <property type="match status" value="1"/>
</dbReference>
<dbReference type="InterPro" id="IPR036291">
    <property type="entry name" value="NAD(P)-bd_dom_sf"/>
</dbReference>
<reference evidence="4 5" key="1">
    <citation type="submission" date="2018-10" db="EMBL/GenBank/DDBJ databases">
        <authorList>
            <person name="Chen X."/>
        </authorList>
    </citation>
    <scope>NUCLEOTIDE SEQUENCE [LARGE SCALE GENOMIC DNA]</scope>
    <source>
        <strain evidence="4 5">YIM 102668</strain>
    </source>
</reference>
<dbReference type="AlphaFoldDB" id="A0A3L9MHN9"/>
<dbReference type="Pfam" id="PF02719">
    <property type="entry name" value="Polysacc_synt_2"/>
    <property type="match status" value="1"/>
</dbReference>
<feature type="transmembrane region" description="Helical" evidence="2">
    <location>
        <begin position="52"/>
        <end position="72"/>
    </location>
</feature>
<protein>
    <submittedName>
        <fullName evidence="4">Polysaccharide biosynthesis protein</fullName>
    </submittedName>
</protein>
<dbReference type="SUPFAM" id="SSF53335">
    <property type="entry name" value="S-adenosyl-L-methionine-dependent methyltransferases"/>
    <property type="match status" value="1"/>
</dbReference>
<proteinExistence type="inferred from homology"/>
<dbReference type="InterPro" id="IPR029063">
    <property type="entry name" value="SAM-dependent_MTases_sf"/>
</dbReference>
<dbReference type="EMBL" id="RDOJ01000004">
    <property type="protein sequence ID" value="RLZ11646.1"/>
    <property type="molecule type" value="Genomic_DNA"/>
</dbReference>
<accession>A0A3L9MHN9</accession>
<dbReference type="RefSeq" id="WP_121933953.1">
    <property type="nucleotide sequence ID" value="NZ_RDOJ01000004.1"/>
</dbReference>
<feature type="transmembrane region" description="Helical" evidence="2">
    <location>
        <begin position="84"/>
        <end position="102"/>
    </location>
</feature>
<gene>
    <name evidence="4" type="ORF">EAH69_04285</name>
</gene>
<dbReference type="InterPro" id="IPR051203">
    <property type="entry name" value="Polysaccharide_Synthase-Rel"/>
</dbReference>
<dbReference type="PANTHER" id="PTHR43318">
    <property type="entry name" value="UDP-N-ACETYLGLUCOSAMINE 4,6-DEHYDRATASE"/>
    <property type="match status" value="1"/>
</dbReference>
<dbReference type="PANTHER" id="PTHR43318:SF1">
    <property type="entry name" value="POLYSACCHARIDE BIOSYNTHESIS PROTEIN EPSC-RELATED"/>
    <property type="match status" value="1"/>
</dbReference>
<name>A0A3L9MHN9_9FLAO</name>
<dbReference type="InterPro" id="IPR003869">
    <property type="entry name" value="Polysac_CapD-like"/>
</dbReference>
<dbReference type="Gene3D" id="3.40.50.720">
    <property type="entry name" value="NAD(P)-binding Rossmann-like Domain"/>
    <property type="match status" value="2"/>
</dbReference>
<feature type="transmembrane region" description="Helical" evidence="2">
    <location>
        <begin position="122"/>
        <end position="141"/>
    </location>
</feature>
<keyword evidence="2" id="KW-1133">Transmembrane helix</keyword>
<evidence type="ECO:0000313" key="5">
    <source>
        <dbReference type="Proteomes" id="UP000275348"/>
    </source>
</evidence>
<dbReference type="CDD" id="cd05237">
    <property type="entry name" value="UDP_invert_4-6DH_SDR_e"/>
    <property type="match status" value="1"/>
</dbReference>
<comment type="caution">
    <text evidence="4">The sequence shown here is derived from an EMBL/GenBank/DDBJ whole genome shotgun (WGS) entry which is preliminary data.</text>
</comment>
<comment type="similarity">
    <text evidence="1">Belongs to the polysaccharide synthase family.</text>
</comment>
<dbReference type="OrthoDB" id="9803111at2"/>
<sequence length="640" mass="73013">MKINHPKTLKNLPRWVILLIDISIIIFSYIISNFIINSFTGSFDLIEVYKKIPIITFFYITYFLIFGTYKGIIRQTGIVDAQNVFLANILAFGSLLLFSFFIRNTLDFNNFTLNFYRLSYSVLFVHSFVSTILMVFLRVVYKTIYYTYLTPTIKTKNVIIYGAGDSGIITYNTLKSDTSDNYNVISFIDDNQIKCGQKINGVYVKHSSKIDLEYITQNNINQIIISIQNISQNKLFEISEKLSNLPVKIKIIPAVKDWLNGNYSAKQIKQLRIEDLLGRDSIKLNNPIVDQELDNKVVLITGAAGSIGSEIARQVAQKNFKKLILLDIAESALYDVQQSMQSPKINDVEYIIGNVRDHDGIKHIFKKYNPDYIYHAAAYKHVPLMEKYPFEAVNTNIKGTKVMADLAHEFGVEKFVMVSTDKAVNPTNVMGATKRCAEIYVNCLNSYSETNFIVTRFGNVLGSNGSVIPLFKRQLENGGPLTVTHPDITRYFMTIPEACQLVLEAGTMGKGGEIFVFDMGESMKIVDLAKRMIKLSGYKYPEEIDIKIVGLRPGEKIFEELLANDENTQKTHHEKIMIARVNYSKIENAFNNINNLCIFASENEFNKDNINLVKQIKNIVPEFKSQNSEYEFLDNLVYEK</sequence>
<dbReference type="Proteomes" id="UP000275348">
    <property type="component" value="Unassembled WGS sequence"/>
</dbReference>
<evidence type="ECO:0000256" key="1">
    <source>
        <dbReference type="ARBA" id="ARBA00007430"/>
    </source>
</evidence>
<keyword evidence="5" id="KW-1185">Reference proteome</keyword>
<evidence type="ECO:0000256" key="2">
    <source>
        <dbReference type="SAM" id="Phobius"/>
    </source>
</evidence>
<evidence type="ECO:0000313" key="4">
    <source>
        <dbReference type="EMBL" id="RLZ11646.1"/>
    </source>
</evidence>
<evidence type="ECO:0000259" key="3">
    <source>
        <dbReference type="Pfam" id="PF02719"/>
    </source>
</evidence>
<keyword evidence="2" id="KW-0472">Membrane</keyword>
<dbReference type="Pfam" id="PF13727">
    <property type="entry name" value="CoA_binding_3"/>
    <property type="match status" value="1"/>
</dbReference>